<reference evidence="2 3" key="1">
    <citation type="submission" date="2015-11" db="EMBL/GenBank/DDBJ databases">
        <title>Genomic analysis of 38 Legionella species identifies large and diverse effector repertoires.</title>
        <authorList>
            <person name="Burstein D."/>
            <person name="Amaro F."/>
            <person name="Zusman T."/>
            <person name="Lifshitz Z."/>
            <person name="Cohen O."/>
            <person name="Gilbert J.A."/>
            <person name="Pupko T."/>
            <person name="Shuman H.A."/>
            <person name="Segal G."/>
        </authorList>
    </citation>
    <scope>NUCLEOTIDE SEQUENCE [LARGE SCALE GENOMIC DNA]</scope>
    <source>
        <strain evidence="2 3">Mt.St.Helens-9</strain>
    </source>
</reference>
<organism evidence="2 3">
    <name type="scientific">Legionella spiritensis</name>
    <dbReference type="NCBI Taxonomy" id="452"/>
    <lineage>
        <taxon>Bacteria</taxon>
        <taxon>Pseudomonadati</taxon>
        <taxon>Pseudomonadota</taxon>
        <taxon>Gammaproteobacteria</taxon>
        <taxon>Legionellales</taxon>
        <taxon>Legionellaceae</taxon>
        <taxon>Legionella</taxon>
    </lineage>
</organism>
<dbReference type="PATRIC" id="fig|452.5.peg.498"/>
<evidence type="ECO:0000313" key="3">
    <source>
        <dbReference type="Proteomes" id="UP000054877"/>
    </source>
</evidence>
<sequence length="130" mass="13525">MNGILKGFAVITLGLSATMSFAGPSYLVTHNDTSVESKAYVAGIIPAPTPAAPNKTTSISWIVVKMACYGHTTNNKCPALIKMATNTAHPVELGTVEMDLDSGDITPKKLSANGYTLTVNGPAEATLTQN</sequence>
<dbReference type="STRING" id="452.Lspi_0457"/>
<dbReference type="OrthoDB" id="5652447at2"/>
<proteinExistence type="predicted"/>
<gene>
    <name evidence="2" type="ORF">Lspi_0457</name>
</gene>
<dbReference type="Proteomes" id="UP000054877">
    <property type="component" value="Unassembled WGS sequence"/>
</dbReference>
<name>A0A0W0Z9H5_LEGSP</name>
<dbReference type="AlphaFoldDB" id="A0A0W0Z9H5"/>
<dbReference type="EMBL" id="LNYX01000005">
    <property type="protein sequence ID" value="KTD65745.1"/>
    <property type="molecule type" value="Genomic_DNA"/>
</dbReference>
<dbReference type="Pfam" id="PF24268">
    <property type="entry name" value="NttC"/>
    <property type="match status" value="1"/>
</dbReference>
<keyword evidence="3" id="KW-1185">Reference proteome</keyword>
<evidence type="ECO:0000256" key="1">
    <source>
        <dbReference type="SAM" id="SignalP"/>
    </source>
</evidence>
<feature type="signal peptide" evidence="1">
    <location>
        <begin position="1"/>
        <end position="22"/>
    </location>
</feature>
<dbReference type="RefSeq" id="WP_058482462.1">
    <property type="nucleotide sequence ID" value="NZ_CAAAII010000003.1"/>
</dbReference>
<comment type="caution">
    <text evidence="2">The sequence shown here is derived from an EMBL/GenBank/DDBJ whole genome shotgun (WGS) entry which is preliminary data.</text>
</comment>
<protein>
    <submittedName>
        <fullName evidence="2">Uncharacterized protein</fullName>
    </submittedName>
</protein>
<dbReference type="InterPro" id="IPR056211">
    <property type="entry name" value="NttC-like"/>
</dbReference>
<keyword evidence="1" id="KW-0732">Signal</keyword>
<feature type="chain" id="PRO_5006918419" evidence="1">
    <location>
        <begin position="23"/>
        <end position="130"/>
    </location>
</feature>
<evidence type="ECO:0000313" key="2">
    <source>
        <dbReference type="EMBL" id="KTD65745.1"/>
    </source>
</evidence>
<accession>A0A0W0Z9H5</accession>